<gene>
    <name evidence="8" type="ORF">EV189_0379</name>
</gene>
<feature type="domain" description="HTH luxR-type" evidence="6">
    <location>
        <begin position="151"/>
        <end position="216"/>
    </location>
</feature>
<keyword evidence="3" id="KW-0238">DNA-binding</keyword>
<dbReference type="PROSITE" id="PS50110">
    <property type="entry name" value="RESPONSE_REGULATORY"/>
    <property type="match status" value="1"/>
</dbReference>
<dbReference type="InterPro" id="IPR058245">
    <property type="entry name" value="NreC/VraR/RcsB-like_REC"/>
</dbReference>
<dbReference type="GO" id="GO:0000160">
    <property type="term" value="P:phosphorelay signal transduction system"/>
    <property type="evidence" value="ECO:0007669"/>
    <property type="project" value="InterPro"/>
</dbReference>
<evidence type="ECO:0000313" key="8">
    <source>
        <dbReference type="EMBL" id="RZS91145.1"/>
    </source>
</evidence>
<proteinExistence type="predicted"/>
<keyword evidence="4" id="KW-0804">Transcription</keyword>
<evidence type="ECO:0000256" key="5">
    <source>
        <dbReference type="PROSITE-ProRule" id="PRU00169"/>
    </source>
</evidence>
<dbReference type="Pfam" id="PF00196">
    <property type="entry name" value="GerE"/>
    <property type="match status" value="1"/>
</dbReference>
<feature type="modified residue" description="4-aspartylphosphate" evidence="5">
    <location>
        <position position="55"/>
    </location>
</feature>
<dbReference type="SMART" id="SM00448">
    <property type="entry name" value="REC"/>
    <property type="match status" value="1"/>
</dbReference>
<reference evidence="8 9" key="1">
    <citation type="submission" date="2019-02" db="EMBL/GenBank/DDBJ databases">
        <title>Genomic Encyclopedia of Type Strains, Phase IV (KMG-IV): sequencing the most valuable type-strain genomes for metagenomic binning, comparative biology and taxonomic classification.</title>
        <authorList>
            <person name="Goeker M."/>
        </authorList>
    </citation>
    <scope>NUCLEOTIDE SEQUENCE [LARGE SCALE GENOMIC DNA]</scope>
    <source>
        <strain evidence="8 9">DSM 45622</strain>
    </source>
</reference>
<dbReference type="Proteomes" id="UP000293638">
    <property type="component" value="Unassembled WGS sequence"/>
</dbReference>
<accession>A0A4Q7NVF2</accession>
<dbReference type="PANTHER" id="PTHR43214:SF24">
    <property type="entry name" value="TRANSCRIPTIONAL REGULATORY PROTEIN NARL-RELATED"/>
    <property type="match status" value="1"/>
</dbReference>
<dbReference type="InterPro" id="IPR000792">
    <property type="entry name" value="Tscrpt_reg_LuxR_C"/>
</dbReference>
<keyword evidence="2" id="KW-0805">Transcription regulation</keyword>
<evidence type="ECO:0000256" key="4">
    <source>
        <dbReference type="ARBA" id="ARBA00023163"/>
    </source>
</evidence>
<dbReference type="OrthoDB" id="9808843at2"/>
<dbReference type="PRINTS" id="PR00038">
    <property type="entry name" value="HTHLUXR"/>
</dbReference>
<evidence type="ECO:0000256" key="1">
    <source>
        <dbReference type="ARBA" id="ARBA00022553"/>
    </source>
</evidence>
<dbReference type="PROSITE" id="PS50043">
    <property type="entry name" value="HTH_LUXR_2"/>
    <property type="match status" value="1"/>
</dbReference>
<dbReference type="Gene3D" id="3.40.50.2300">
    <property type="match status" value="1"/>
</dbReference>
<dbReference type="InterPro" id="IPR039420">
    <property type="entry name" value="WalR-like"/>
</dbReference>
<dbReference type="CDD" id="cd17535">
    <property type="entry name" value="REC_NarL-like"/>
    <property type="match status" value="1"/>
</dbReference>
<dbReference type="PANTHER" id="PTHR43214">
    <property type="entry name" value="TWO-COMPONENT RESPONSE REGULATOR"/>
    <property type="match status" value="1"/>
</dbReference>
<organism evidence="8 9">
    <name type="scientific">Motilibacter rhizosphaerae</name>
    <dbReference type="NCBI Taxonomy" id="598652"/>
    <lineage>
        <taxon>Bacteria</taxon>
        <taxon>Bacillati</taxon>
        <taxon>Actinomycetota</taxon>
        <taxon>Actinomycetes</taxon>
        <taxon>Motilibacterales</taxon>
        <taxon>Motilibacteraceae</taxon>
        <taxon>Motilibacter</taxon>
    </lineage>
</organism>
<dbReference type="EMBL" id="SGXD01000001">
    <property type="protein sequence ID" value="RZS91145.1"/>
    <property type="molecule type" value="Genomic_DNA"/>
</dbReference>
<dbReference type="Pfam" id="PF00072">
    <property type="entry name" value="Response_reg"/>
    <property type="match status" value="1"/>
</dbReference>
<evidence type="ECO:0000259" key="6">
    <source>
        <dbReference type="PROSITE" id="PS50043"/>
    </source>
</evidence>
<dbReference type="SUPFAM" id="SSF52172">
    <property type="entry name" value="CheY-like"/>
    <property type="match status" value="1"/>
</dbReference>
<evidence type="ECO:0000256" key="3">
    <source>
        <dbReference type="ARBA" id="ARBA00023125"/>
    </source>
</evidence>
<evidence type="ECO:0000256" key="2">
    <source>
        <dbReference type="ARBA" id="ARBA00023015"/>
    </source>
</evidence>
<evidence type="ECO:0000259" key="7">
    <source>
        <dbReference type="PROSITE" id="PS50110"/>
    </source>
</evidence>
<dbReference type="SMART" id="SM00421">
    <property type="entry name" value="HTH_LUXR"/>
    <property type="match status" value="1"/>
</dbReference>
<dbReference type="CDD" id="cd06170">
    <property type="entry name" value="LuxR_C_like"/>
    <property type="match status" value="1"/>
</dbReference>
<sequence length="223" mass="23849">MTTGVALVDDQALLRATFRLLIDSTTDLAVVGEAANGHEALTLVRRTKPDVVLMDIRMPECDGIEATRQISASEDLNHVRVIMLTTFETDELIMDALRAGASGYLGKGVGPQALLDAIRSVAAGESLLSPTATRLLVSRVLAQPRVTTASTPAALADLTAREREVLTLVGSGLSNDDIAKRLFISPATAKTHINRTMAKLHARDRAQLVIFAYETGLITPGQH</sequence>
<dbReference type="InterPro" id="IPR001789">
    <property type="entry name" value="Sig_transdc_resp-reg_receiver"/>
</dbReference>
<keyword evidence="9" id="KW-1185">Reference proteome</keyword>
<name>A0A4Q7NVF2_9ACTN</name>
<feature type="domain" description="Response regulatory" evidence="7">
    <location>
        <begin position="4"/>
        <end position="122"/>
    </location>
</feature>
<comment type="caution">
    <text evidence="8">The sequence shown here is derived from an EMBL/GenBank/DDBJ whole genome shotgun (WGS) entry which is preliminary data.</text>
</comment>
<protein>
    <submittedName>
        <fullName evidence="8">LuxR family two component transcriptional regulator</fullName>
    </submittedName>
</protein>
<keyword evidence="1 5" id="KW-0597">Phosphoprotein</keyword>
<dbReference type="AlphaFoldDB" id="A0A4Q7NVF2"/>
<dbReference type="GO" id="GO:0003677">
    <property type="term" value="F:DNA binding"/>
    <property type="evidence" value="ECO:0007669"/>
    <property type="project" value="UniProtKB-KW"/>
</dbReference>
<dbReference type="InterPro" id="IPR011006">
    <property type="entry name" value="CheY-like_superfamily"/>
</dbReference>
<dbReference type="GO" id="GO:0006355">
    <property type="term" value="P:regulation of DNA-templated transcription"/>
    <property type="evidence" value="ECO:0007669"/>
    <property type="project" value="InterPro"/>
</dbReference>
<evidence type="ECO:0000313" key="9">
    <source>
        <dbReference type="Proteomes" id="UP000293638"/>
    </source>
</evidence>
<dbReference type="RefSeq" id="WP_130491251.1">
    <property type="nucleotide sequence ID" value="NZ_SGXD01000001.1"/>
</dbReference>